<gene>
    <name evidence="6" type="ordered locus">RSal33209_3165</name>
</gene>
<organism evidence="6 7">
    <name type="scientific">Renibacterium salmoninarum (strain ATCC 33209 / DSM 20767 / JCM 11484 / NBRC 15589 / NCIMB 2235)</name>
    <dbReference type="NCBI Taxonomy" id="288705"/>
    <lineage>
        <taxon>Bacteria</taxon>
        <taxon>Bacillati</taxon>
        <taxon>Actinomycetota</taxon>
        <taxon>Actinomycetes</taxon>
        <taxon>Micrococcales</taxon>
        <taxon>Micrococcaceae</taxon>
        <taxon>Renibacterium</taxon>
    </lineage>
</organism>
<dbReference type="HOGENOM" id="CLU_023194_0_2_11"/>
<dbReference type="STRING" id="288705.RSal33209_3165"/>
<dbReference type="EMBL" id="CP000910">
    <property type="protein sequence ID" value="ABY24883.1"/>
    <property type="molecule type" value="Genomic_DNA"/>
</dbReference>
<dbReference type="SUPFAM" id="SSF55347">
    <property type="entry name" value="Glyceraldehyde-3-phosphate dehydrogenase-like, C-terminal domain"/>
    <property type="match status" value="1"/>
</dbReference>
<protein>
    <submittedName>
        <fullName evidence="6">NAD-dependent oxidoreductase</fullName>
    </submittedName>
</protein>
<dbReference type="InterPro" id="IPR055170">
    <property type="entry name" value="GFO_IDH_MocA-like_dom"/>
</dbReference>
<comment type="similarity">
    <text evidence="1">Belongs to the Gfo/Idh/MocA family.</text>
</comment>
<keyword evidence="2" id="KW-0560">Oxidoreductase</keyword>
<dbReference type="AlphaFoldDB" id="A9WUL2"/>
<dbReference type="Gene3D" id="3.30.360.10">
    <property type="entry name" value="Dihydrodipicolinate Reductase, domain 2"/>
    <property type="match status" value="1"/>
</dbReference>
<dbReference type="eggNOG" id="COG0673">
    <property type="taxonomic scope" value="Bacteria"/>
</dbReference>
<dbReference type="PANTHER" id="PTHR42840:SF3">
    <property type="entry name" value="BINDING ROSSMANN FOLD OXIDOREDUCTASE, PUTATIVE (AFU_ORTHOLOGUE AFUA_2G10240)-RELATED"/>
    <property type="match status" value="1"/>
</dbReference>
<evidence type="ECO:0000256" key="2">
    <source>
        <dbReference type="ARBA" id="ARBA00023002"/>
    </source>
</evidence>
<dbReference type="InterPro" id="IPR000683">
    <property type="entry name" value="Gfo/Idh/MocA-like_OxRdtase_N"/>
</dbReference>
<dbReference type="KEGG" id="rsa:RSal33209_3165"/>
<dbReference type="GO" id="GO:0000166">
    <property type="term" value="F:nucleotide binding"/>
    <property type="evidence" value="ECO:0007669"/>
    <property type="project" value="InterPro"/>
</dbReference>
<reference evidence="7" key="1">
    <citation type="journal article" date="2008" name="J. Bacteriol.">
        <title>Genome sequence of the fish pathogen Renibacterium salmoninarum suggests reductive evolution away from an environmental Arthrobacter ancestor.</title>
        <authorList>
            <person name="Wiens G.D."/>
            <person name="Rockey D.D."/>
            <person name="Wu Z."/>
            <person name="Chang J."/>
            <person name="Levy R."/>
            <person name="Crane S."/>
            <person name="Chen D.S."/>
            <person name="Capri G.R."/>
            <person name="Burnett J.R."/>
            <person name="Sudheesh P.S."/>
            <person name="Schipma M.J."/>
            <person name="Burd H."/>
            <person name="Bhattacharyya A."/>
            <person name="Rhodes L.D."/>
            <person name="Kaul R."/>
            <person name="Strom M.S."/>
        </authorList>
    </citation>
    <scope>NUCLEOTIDE SEQUENCE [LARGE SCALE GENOMIC DNA]</scope>
    <source>
        <strain evidence="7">ATCC 33209 / DSM 20767 / JCM 11484 / NBRC 15589 / NCIMB 2235</strain>
    </source>
</reference>
<evidence type="ECO:0000259" key="4">
    <source>
        <dbReference type="Pfam" id="PF01408"/>
    </source>
</evidence>
<feature type="domain" description="GFO/IDH/MocA-like oxidoreductase" evidence="5">
    <location>
        <begin position="126"/>
        <end position="246"/>
    </location>
</feature>
<name>A9WUL2_RENSM</name>
<evidence type="ECO:0000259" key="5">
    <source>
        <dbReference type="Pfam" id="PF22725"/>
    </source>
</evidence>
<dbReference type="Gene3D" id="3.40.50.720">
    <property type="entry name" value="NAD(P)-binding Rossmann-like Domain"/>
    <property type="match status" value="1"/>
</dbReference>
<dbReference type="Pfam" id="PF22725">
    <property type="entry name" value="GFO_IDH_MocA_C3"/>
    <property type="match status" value="1"/>
</dbReference>
<dbReference type="RefSeq" id="WP_012246525.1">
    <property type="nucleotide sequence ID" value="NC_010168.1"/>
</dbReference>
<keyword evidence="3" id="KW-0520">NAD</keyword>
<dbReference type="Pfam" id="PF01408">
    <property type="entry name" value="GFO_IDH_MocA"/>
    <property type="match status" value="1"/>
</dbReference>
<evidence type="ECO:0000313" key="6">
    <source>
        <dbReference type="EMBL" id="ABY24883.1"/>
    </source>
</evidence>
<dbReference type="SUPFAM" id="SSF51735">
    <property type="entry name" value="NAD(P)-binding Rossmann-fold domains"/>
    <property type="match status" value="1"/>
</dbReference>
<keyword evidence="7" id="KW-1185">Reference proteome</keyword>
<feature type="domain" description="Gfo/Idh/MocA-like oxidoreductase N-terminal" evidence="4">
    <location>
        <begin position="1"/>
        <end position="118"/>
    </location>
</feature>
<dbReference type="Proteomes" id="UP000002007">
    <property type="component" value="Chromosome"/>
</dbReference>
<accession>A9WUL2</accession>
<dbReference type="InterPro" id="IPR036291">
    <property type="entry name" value="NAD(P)-bd_dom_sf"/>
</dbReference>
<evidence type="ECO:0000256" key="3">
    <source>
        <dbReference type="ARBA" id="ARBA00023027"/>
    </source>
</evidence>
<dbReference type="PANTHER" id="PTHR42840">
    <property type="entry name" value="NAD(P)-BINDING ROSSMANN-FOLD SUPERFAMILY PROTEIN-RELATED"/>
    <property type="match status" value="1"/>
</dbReference>
<sequence>MRIGVIGLGRIGLMHAQNLLKSPRSTEVLFADAVPEAAQQAAAQLGQGTAVELDQLFSAQPEAVIISAATSAHRELIERSVLAGIPVFCEKPVAPSSQEAQELVDFVAANHGIVQIGHQRRFDAGYLRARAEFSSGKLGRLHSIRAITADARPPAIRFLASSDGLFRDCSVHDFDIIRWLTGQEIVEGYAKGSNRGDPEIGQVGDVDTAVAMFTLADGTLATVVATRYNGAGHDVRLELQGSEGTACVGLDERSALHSVERGVTFPHKSAHETFMERFTDEYQSQLEHFLALARGEAENPCTVAESAVASRIADAAQASLSGGRPVRT</sequence>
<proteinExistence type="inferred from homology"/>
<evidence type="ECO:0000256" key="1">
    <source>
        <dbReference type="ARBA" id="ARBA00010928"/>
    </source>
</evidence>
<evidence type="ECO:0000313" key="7">
    <source>
        <dbReference type="Proteomes" id="UP000002007"/>
    </source>
</evidence>
<dbReference type="GO" id="GO:0016491">
    <property type="term" value="F:oxidoreductase activity"/>
    <property type="evidence" value="ECO:0007669"/>
    <property type="project" value="UniProtKB-KW"/>
</dbReference>